<dbReference type="AlphaFoldDB" id="A0A7Y9IZ08"/>
<accession>A0A7Y9IZ08</accession>
<organism evidence="4 5">
    <name type="scientific">Pigmentiphaga litoralis</name>
    <dbReference type="NCBI Taxonomy" id="516702"/>
    <lineage>
        <taxon>Bacteria</taxon>
        <taxon>Pseudomonadati</taxon>
        <taxon>Pseudomonadota</taxon>
        <taxon>Betaproteobacteria</taxon>
        <taxon>Burkholderiales</taxon>
        <taxon>Alcaligenaceae</taxon>
        <taxon>Pigmentiphaga</taxon>
    </lineage>
</organism>
<feature type="compositionally biased region" description="Low complexity" evidence="2">
    <location>
        <begin position="184"/>
        <end position="205"/>
    </location>
</feature>
<dbReference type="RefSeq" id="WP_179589696.1">
    <property type="nucleotide sequence ID" value="NZ_JACBYR010000002.1"/>
</dbReference>
<comment type="caution">
    <text evidence="4">The sequence shown here is derived from an EMBL/GenBank/DDBJ whole genome shotgun (WGS) entry which is preliminary data.</text>
</comment>
<evidence type="ECO:0000256" key="1">
    <source>
        <dbReference type="SAM" id="Coils"/>
    </source>
</evidence>
<keyword evidence="3" id="KW-0472">Membrane</keyword>
<dbReference type="EMBL" id="JACBYR010000002">
    <property type="protein sequence ID" value="NYE85629.1"/>
    <property type="molecule type" value="Genomic_DNA"/>
</dbReference>
<feature type="transmembrane region" description="Helical" evidence="3">
    <location>
        <begin position="291"/>
        <end position="313"/>
    </location>
</feature>
<protein>
    <submittedName>
        <fullName evidence="4">ElaB/YqjD/DUF883 family membrane-anchored ribosome-binding protein</fullName>
    </submittedName>
</protein>
<feature type="transmembrane region" description="Helical" evidence="3">
    <location>
        <begin position="61"/>
        <end position="80"/>
    </location>
</feature>
<reference evidence="4 5" key="1">
    <citation type="submission" date="2020-07" db="EMBL/GenBank/DDBJ databases">
        <title>Genomic Encyclopedia of Type Strains, Phase IV (KMG-V): Genome sequencing to study the core and pangenomes of soil and plant-associated prokaryotes.</title>
        <authorList>
            <person name="Whitman W."/>
        </authorList>
    </citation>
    <scope>NUCLEOTIDE SEQUENCE [LARGE SCALE GENOMIC DNA]</scope>
    <source>
        <strain evidence="4 5">SAS40</strain>
    </source>
</reference>
<evidence type="ECO:0000256" key="2">
    <source>
        <dbReference type="SAM" id="MobiDB-lite"/>
    </source>
</evidence>
<sequence length="334" mass="35002">MTTIVNNDRGPRISLGAIFAGVSLSLVSYLILSVLGTAIGAGAIEPLEEGNPVQGMGMGTGIWLLLTTVISIAIGAYFAGRSSRSQGSLHGVLSWAITTMLTIWLLTSIAGGIFGAAGSILGKGLSIAGEGAMRAAPAVADTVKDQLRKNGVDIDMGSIQSELDTLLRQTGKAELNPERLQDKAQQAAQDGQNTAQNAATQPQSADNDLSAWWNRVKSQAAPALNAADKEALVNIIQARTGKSREESQRIADNYEQTYNQTMAKIEEAKKQAEQKAREAADATARAVSQGAWWTLATLIIGMLIAGGAGAAGFKRRPLAYRDDVVAGGTTVVRP</sequence>
<proteinExistence type="predicted"/>
<gene>
    <name evidence="4" type="ORF">FHW18_004936</name>
</gene>
<feature type="coiled-coil region" evidence="1">
    <location>
        <begin position="251"/>
        <end position="285"/>
    </location>
</feature>
<keyword evidence="3" id="KW-1133">Transmembrane helix</keyword>
<evidence type="ECO:0000313" key="5">
    <source>
        <dbReference type="Proteomes" id="UP000542125"/>
    </source>
</evidence>
<keyword evidence="3" id="KW-0812">Transmembrane</keyword>
<feature type="region of interest" description="Disordered" evidence="2">
    <location>
        <begin position="179"/>
        <end position="206"/>
    </location>
</feature>
<feature type="transmembrane region" description="Helical" evidence="3">
    <location>
        <begin position="12"/>
        <end position="41"/>
    </location>
</feature>
<dbReference type="Proteomes" id="UP000542125">
    <property type="component" value="Unassembled WGS sequence"/>
</dbReference>
<keyword evidence="1" id="KW-0175">Coiled coil</keyword>
<evidence type="ECO:0000313" key="4">
    <source>
        <dbReference type="EMBL" id="NYE85629.1"/>
    </source>
</evidence>
<evidence type="ECO:0000256" key="3">
    <source>
        <dbReference type="SAM" id="Phobius"/>
    </source>
</evidence>
<keyword evidence="5" id="KW-1185">Reference proteome</keyword>
<feature type="transmembrane region" description="Helical" evidence="3">
    <location>
        <begin position="92"/>
        <end position="117"/>
    </location>
</feature>
<name>A0A7Y9IZ08_9BURK</name>